<feature type="domain" description="Phosphodiester glycosidase" evidence="2">
    <location>
        <begin position="118"/>
        <end position="295"/>
    </location>
</feature>
<dbReference type="Gene3D" id="2.60.120.430">
    <property type="entry name" value="Galactose-binding lectin"/>
    <property type="match status" value="1"/>
</dbReference>
<dbReference type="AlphaFoldDB" id="A0A7G9WE75"/>
<name>A0A7G9WE75_9FIRM</name>
<dbReference type="GO" id="GO:0016798">
    <property type="term" value="F:hydrolase activity, acting on glycosyl bonds"/>
    <property type="evidence" value="ECO:0007669"/>
    <property type="project" value="UniProtKB-KW"/>
</dbReference>
<evidence type="ECO:0000313" key="3">
    <source>
        <dbReference type="EMBL" id="QNO16987.1"/>
    </source>
</evidence>
<dbReference type="RefSeq" id="WP_212506054.1">
    <property type="nucleotide sequence ID" value="NZ_CP060696.1"/>
</dbReference>
<dbReference type="KEGG" id="caml:H6X83_08410"/>
<sequence>MHFQFKIQKLLPAFLAAVIVLQPLSAAPAYAVAAVNGMPLSLAASVESVTNKTVTPGLTETRFSYIGKDKYRNTCFMLSYKAGDPRVSLVAGTPHDSEKIGLSTVRNQANAVIAEGKQVVAAINSDMYNMNTGDPWGVVVKNGKEIHPYAPVRTWWKFFGLKRNGAPIYGDRTVYEQNKSDIWQAMGIHSVLVDDSKVVNTDHSAIPAPRVAVGVRSDYTIFFLMVDGRQSPYSHGLTLDGIAQMMKDLGAVWAGNMDGGGSATCLTKAENSSALKVQNRPSDGSERAVANSWLFVLDAPQGGDMASADVKAAYDYYTPGSLIQFSALARSNDGRPAEMASSGLSWSLAAGSDGIINSRGTVTAGASTGTVEAQLNLDGQVMGTKMVHVVQPDSLARKSADMRVLPGSTLNLGITASWQGHPVLINPADLSYEIPAGLGSVDGNGVFHASNTAASGNITVQLKGTGETVRIHICVGEPEIMESCEWLTNDRVAMNKWAASANYRDLAVNYGSMTSLVHSGKYAMRVSFDFRKAKETGNLAVNFGPRCARSSSGSAAALGMWVNGSACRGDSLWGCVYNSRGKKVYISMPGTVNWSGWKYIEMPISHNEKGPFSIRGDSISIVAAGKNACRKGYAVVDDIQFTYDRNNVDAAAPIIDEISVDGKTYSNYKADVEIRCHDAGTNGMTSGINWNSMKVCVDGVNYINAQGYACDKNGTVAISGKSWSAGRHRLDVSLEDNTGNCCGKTVFFTVTD</sequence>
<dbReference type="EMBL" id="CP060696">
    <property type="protein sequence ID" value="QNO16987.1"/>
    <property type="molecule type" value="Genomic_DNA"/>
</dbReference>
<keyword evidence="3" id="KW-0326">Glycosidase</keyword>
<proteinExistence type="predicted"/>
<dbReference type="PANTHER" id="PTHR40446">
    <property type="entry name" value="N-ACETYLGLUCOSAMINE-1-PHOSPHODIESTER ALPHA-N-ACETYLGLUCOSAMINIDASE"/>
    <property type="match status" value="1"/>
</dbReference>
<dbReference type="Proteomes" id="UP000516046">
    <property type="component" value="Chromosome"/>
</dbReference>
<accession>A0A7G9WE75</accession>
<keyword evidence="1" id="KW-0732">Signal</keyword>
<keyword evidence="4" id="KW-1185">Reference proteome</keyword>
<feature type="chain" id="PRO_5039268325" evidence="1">
    <location>
        <begin position="34"/>
        <end position="752"/>
    </location>
</feature>
<protein>
    <submittedName>
        <fullName evidence="3">Phosphodiester glycosidase family protein</fullName>
    </submittedName>
</protein>
<dbReference type="Pfam" id="PF09992">
    <property type="entry name" value="NAGPA"/>
    <property type="match status" value="1"/>
</dbReference>
<dbReference type="PANTHER" id="PTHR40446:SF2">
    <property type="entry name" value="N-ACETYLGLUCOSAMINE-1-PHOSPHODIESTER ALPHA-N-ACETYLGLUCOSAMINIDASE"/>
    <property type="match status" value="1"/>
</dbReference>
<evidence type="ECO:0000259" key="2">
    <source>
        <dbReference type="Pfam" id="PF09992"/>
    </source>
</evidence>
<organism evidence="3 4">
    <name type="scientific">Caproicibacterium amylolyticum</name>
    <dbReference type="NCBI Taxonomy" id="2766537"/>
    <lineage>
        <taxon>Bacteria</taxon>
        <taxon>Bacillati</taxon>
        <taxon>Bacillota</taxon>
        <taxon>Clostridia</taxon>
        <taxon>Eubacteriales</taxon>
        <taxon>Oscillospiraceae</taxon>
        <taxon>Caproicibacterium</taxon>
    </lineage>
</organism>
<dbReference type="InterPro" id="IPR018711">
    <property type="entry name" value="NAGPA"/>
</dbReference>
<keyword evidence="3" id="KW-0378">Hydrolase</keyword>
<gene>
    <name evidence="3" type="ORF">H6X83_08410</name>
</gene>
<evidence type="ECO:0000256" key="1">
    <source>
        <dbReference type="SAM" id="SignalP"/>
    </source>
</evidence>
<feature type="signal peptide" evidence="1">
    <location>
        <begin position="1"/>
        <end position="33"/>
    </location>
</feature>
<reference evidence="3 4" key="1">
    <citation type="submission" date="2020-08" db="EMBL/GenBank/DDBJ databases">
        <authorList>
            <person name="Ren C."/>
            <person name="Gu Y."/>
            <person name="Xu Y."/>
        </authorList>
    </citation>
    <scope>NUCLEOTIDE SEQUENCE [LARGE SCALE GENOMIC DNA]</scope>
    <source>
        <strain evidence="3 4">LBM18003</strain>
    </source>
</reference>
<evidence type="ECO:0000313" key="4">
    <source>
        <dbReference type="Proteomes" id="UP000516046"/>
    </source>
</evidence>